<dbReference type="GO" id="GO:0016855">
    <property type="term" value="F:racemase and epimerase activity, acting on amino acids and derivatives"/>
    <property type="evidence" value="ECO:0007669"/>
    <property type="project" value="UniProtKB-UniRule"/>
</dbReference>
<dbReference type="InterPro" id="IPR029017">
    <property type="entry name" value="Enolase-like_N"/>
</dbReference>
<dbReference type="Gene3D" id="3.30.390.10">
    <property type="entry name" value="Enolase-like, N-terminal domain"/>
    <property type="match status" value="1"/>
</dbReference>
<evidence type="ECO:0000256" key="1">
    <source>
        <dbReference type="ARBA" id="ARBA00008031"/>
    </source>
</evidence>
<evidence type="ECO:0000256" key="3">
    <source>
        <dbReference type="ARBA" id="ARBA00022842"/>
    </source>
</evidence>
<dbReference type="GO" id="GO:0046872">
    <property type="term" value="F:metal ion binding"/>
    <property type="evidence" value="ECO:0007669"/>
    <property type="project" value="UniProtKB-KW"/>
</dbReference>
<dbReference type="GO" id="GO:0009063">
    <property type="term" value="P:amino acid catabolic process"/>
    <property type="evidence" value="ECO:0007669"/>
    <property type="project" value="InterPro"/>
</dbReference>
<dbReference type="Proteomes" id="UP000316584">
    <property type="component" value="Chromosome"/>
</dbReference>
<evidence type="ECO:0000256" key="8">
    <source>
        <dbReference type="SAM" id="MobiDB-lite"/>
    </source>
</evidence>
<proteinExistence type="inferred from homology"/>
<evidence type="ECO:0000256" key="7">
    <source>
        <dbReference type="RuleBase" id="RU366006"/>
    </source>
</evidence>
<dbReference type="SFLD" id="SFLDF00010">
    <property type="entry name" value="dipeptide_epimerase"/>
    <property type="match status" value="1"/>
</dbReference>
<dbReference type="SMART" id="SM00922">
    <property type="entry name" value="MR_MLE"/>
    <property type="match status" value="1"/>
</dbReference>
<dbReference type="InterPro" id="IPR029065">
    <property type="entry name" value="Enolase_C-like"/>
</dbReference>
<dbReference type="Pfam" id="PF02746">
    <property type="entry name" value="MR_MLE_N"/>
    <property type="match status" value="1"/>
</dbReference>
<evidence type="ECO:0000256" key="2">
    <source>
        <dbReference type="ARBA" id="ARBA00022723"/>
    </source>
</evidence>
<dbReference type="InterPro" id="IPR013342">
    <property type="entry name" value="Mandelate_racemase_C"/>
</dbReference>
<keyword evidence="2 6" id="KW-0479">Metal-binding</keyword>
<feature type="binding site" evidence="6">
    <location>
        <position position="231"/>
    </location>
    <ligand>
        <name>Mg(2+)</name>
        <dbReference type="ChEBI" id="CHEBI:18420"/>
    </ligand>
</feature>
<dbReference type="EMBL" id="CP042218">
    <property type="protein sequence ID" value="QDW66520.1"/>
    <property type="molecule type" value="Genomic_DNA"/>
</dbReference>
<evidence type="ECO:0000256" key="5">
    <source>
        <dbReference type="PIRSR" id="PIRSR634603-1"/>
    </source>
</evidence>
<feature type="compositionally biased region" description="Low complexity" evidence="8">
    <location>
        <begin position="1"/>
        <end position="15"/>
    </location>
</feature>
<evidence type="ECO:0000256" key="4">
    <source>
        <dbReference type="ARBA" id="ARBA00023235"/>
    </source>
</evidence>
<dbReference type="SFLD" id="SFLDG00180">
    <property type="entry name" value="muconate_cycloisomerase"/>
    <property type="match status" value="1"/>
</dbReference>
<dbReference type="Gene3D" id="3.20.20.120">
    <property type="entry name" value="Enolase-like C-terminal domain"/>
    <property type="match status" value="1"/>
</dbReference>
<dbReference type="Pfam" id="PF13378">
    <property type="entry name" value="MR_MLE_C"/>
    <property type="match status" value="1"/>
</dbReference>
<keyword evidence="4 7" id="KW-0413">Isomerase</keyword>
<dbReference type="PANTHER" id="PTHR48080">
    <property type="entry name" value="D-GALACTONATE DEHYDRATASE-RELATED"/>
    <property type="match status" value="1"/>
</dbReference>
<dbReference type="AlphaFoldDB" id="A0A518N3L8"/>
<feature type="active site" description="Proton acceptor; specific for (R)-substrate epimerization" evidence="5">
    <location>
        <position position="180"/>
    </location>
</feature>
<feature type="region of interest" description="Disordered" evidence="8">
    <location>
        <begin position="1"/>
        <end position="29"/>
    </location>
</feature>
<dbReference type="OrthoDB" id="9782675at2"/>
<name>A0A518N3L8_9GAMM</name>
<sequence>MPRGRGSARPAGAGSDARRRGAHRRPAAGRRAVLSLAHASHPLATPFRISRGVRTSAEAVVATISRGGLTGRGEAMPYPRYGESVGSVIKEASLLSAAIAGGLDRRGLGELLSPGAARNAIDCALWDLVSQNIGLPVSALLGHSGALPALASAQTVSLDAPERMAAAARSLAHLDLVKIKVDAVDPASQIRAVRDVLPDARLIVDPNESWTLDLLQSLQPVLAEARIDLVEQPLPAGEDDALLGFTSVARLCADESCHTAADLPRLRGRYQVVNIKLDKTGGLTGALELLDEARAQGFGIMVGCMISSSLAIAPAWHVARHAEFVDLDGPLWLKDDHAGGAVMRDGLLQPPAPELWGGGTRAKVAHSA</sequence>
<organism evidence="10 11">
    <name type="scientific">Luteimonas granuli</name>
    <dbReference type="NCBI Taxonomy" id="1176533"/>
    <lineage>
        <taxon>Bacteria</taxon>
        <taxon>Pseudomonadati</taxon>
        <taxon>Pseudomonadota</taxon>
        <taxon>Gammaproteobacteria</taxon>
        <taxon>Lysobacterales</taxon>
        <taxon>Lysobacteraceae</taxon>
        <taxon>Luteimonas</taxon>
    </lineage>
</organism>
<dbReference type="PANTHER" id="PTHR48080:SF3">
    <property type="entry name" value="ENOLASE SUPERFAMILY MEMBER DDB_G0284701"/>
    <property type="match status" value="1"/>
</dbReference>
<dbReference type="SFLD" id="SFLDS00001">
    <property type="entry name" value="Enolase"/>
    <property type="match status" value="1"/>
</dbReference>
<comment type="cofactor">
    <cofactor evidence="6 7">
        <name>Mg(2+)</name>
        <dbReference type="ChEBI" id="CHEBI:18420"/>
    </cofactor>
    <text evidence="6 7">Binds 1 Mg(2+) ion per subunit.</text>
</comment>
<feature type="domain" description="Mandelate racemase/muconate lactonizing enzyme C-terminal" evidence="9">
    <location>
        <begin position="161"/>
        <end position="252"/>
    </location>
</feature>
<evidence type="ECO:0000313" key="11">
    <source>
        <dbReference type="Proteomes" id="UP000316584"/>
    </source>
</evidence>
<dbReference type="SUPFAM" id="SSF54826">
    <property type="entry name" value="Enolase N-terminal domain-like"/>
    <property type="match status" value="1"/>
</dbReference>
<dbReference type="CDD" id="cd03319">
    <property type="entry name" value="L-Ala-DL-Glu_epimerase"/>
    <property type="match status" value="1"/>
</dbReference>
<dbReference type="PROSITE" id="PS00909">
    <property type="entry name" value="MR_MLE_2"/>
    <property type="match status" value="1"/>
</dbReference>
<dbReference type="KEGG" id="lug:FPZ22_06100"/>
<dbReference type="InterPro" id="IPR034593">
    <property type="entry name" value="DgoD-like"/>
</dbReference>
<evidence type="ECO:0000256" key="6">
    <source>
        <dbReference type="PIRSR" id="PIRSR634603-3"/>
    </source>
</evidence>
<accession>A0A518N3L8</accession>
<gene>
    <name evidence="10" type="ORF">FPZ22_06100</name>
</gene>
<comment type="similarity">
    <text evidence="1 7">Belongs to the mandelate racemase/muconate lactonizing enzyme family.</text>
</comment>
<dbReference type="InterPro" id="IPR013341">
    <property type="entry name" value="Mandelate_racemase_N_dom"/>
</dbReference>
<dbReference type="InterPro" id="IPR018110">
    <property type="entry name" value="Mandel_Rmase/mucon_lact_enz_CS"/>
</dbReference>
<evidence type="ECO:0000259" key="9">
    <source>
        <dbReference type="SMART" id="SM00922"/>
    </source>
</evidence>
<reference evidence="10 11" key="1">
    <citation type="submission" date="2019-07" db="EMBL/GenBank/DDBJ databases">
        <title>Full genome sequence of Luteimonas sp. Gr-4.</title>
        <authorList>
            <person name="Im W.-T."/>
        </authorList>
    </citation>
    <scope>NUCLEOTIDE SEQUENCE [LARGE SCALE GENOMIC DNA]</scope>
    <source>
        <strain evidence="10 11">Gr-4</strain>
    </source>
</reference>
<feature type="binding site" evidence="6">
    <location>
        <position position="205"/>
    </location>
    <ligand>
        <name>Mg(2+)</name>
        <dbReference type="ChEBI" id="CHEBI:18420"/>
    </ligand>
</feature>
<protein>
    <recommendedName>
        <fullName evidence="7">Dipeptide epimerase</fullName>
        <ecNumber evidence="7">5.1.1.-</ecNumber>
    </recommendedName>
</protein>
<feature type="binding site" evidence="6">
    <location>
        <position position="254"/>
    </location>
    <ligand>
        <name>Mg(2+)</name>
        <dbReference type="ChEBI" id="CHEBI:18420"/>
    </ligand>
</feature>
<feature type="active site" description="Proton acceptor; specific for (S)-substrate epimerization" evidence="5">
    <location>
        <position position="276"/>
    </location>
</feature>
<evidence type="ECO:0000313" key="10">
    <source>
        <dbReference type="EMBL" id="QDW66520.1"/>
    </source>
</evidence>
<dbReference type="SUPFAM" id="SSF51604">
    <property type="entry name" value="Enolase C-terminal domain-like"/>
    <property type="match status" value="1"/>
</dbReference>
<keyword evidence="11" id="KW-1185">Reference proteome</keyword>
<dbReference type="EC" id="5.1.1.-" evidence="7"/>
<dbReference type="NCBIfam" id="NF042940">
    <property type="entry name" value="racemase_DgcA"/>
    <property type="match status" value="1"/>
</dbReference>
<dbReference type="InterPro" id="IPR036849">
    <property type="entry name" value="Enolase-like_C_sf"/>
</dbReference>
<keyword evidence="3 6" id="KW-0460">Magnesium</keyword>
<dbReference type="InterPro" id="IPR034603">
    <property type="entry name" value="Dipeptide_epimerase"/>
</dbReference>